<dbReference type="CDD" id="cd13903">
    <property type="entry name" value="CuRO_3_Tv-LCC_like"/>
    <property type="match status" value="1"/>
</dbReference>
<keyword evidence="8" id="KW-0677">Repeat</keyword>
<keyword evidence="10" id="KW-0186">Copper</keyword>
<evidence type="ECO:0000256" key="5">
    <source>
        <dbReference type="ARBA" id="ARBA00012297"/>
    </source>
</evidence>
<dbReference type="AlphaFoldDB" id="A0A9P5K0D2"/>
<evidence type="ECO:0000259" key="17">
    <source>
        <dbReference type="Pfam" id="PF07732"/>
    </source>
</evidence>
<name>A0A9P5K0D2_9AGAM</name>
<dbReference type="GO" id="GO:0005576">
    <property type="term" value="C:extracellular region"/>
    <property type="evidence" value="ECO:0007669"/>
    <property type="project" value="UniProtKB-SubCell"/>
</dbReference>
<feature type="domain" description="Plastocyanin-like" evidence="15">
    <location>
        <begin position="162"/>
        <end position="305"/>
    </location>
</feature>
<reference evidence="18" key="1">
    <citation type="submission" date="2019-10" db="EMBL/GenBank/DDBJ databases">
        <authorList>
            <consortium name="DOE Joint Genome Institute"/>
            <person name="Kuo A."/>
            <person name="Miyauchi S."/>
            <person name="Kiss E."/>
            <person name="Drula E."/>
            <person name="Kohler A."/>
            <person name="Sanchez-Garcia M."/>
            <person name="Andreopoulos B."/>
            <person name="Barry K.W."/>
            <person name="Bonito G."/>
            <person name="Buee M."/>
            <person name="Carver A."/>
            <person name="Chen C."/>
            <person name="Cichocki N."/>
            <person name="Clum A."/>
            <person name="Culley D."/>
            <person name="Crous P.W."/>
            <person name="Fauchery L."/>
            <person name="Girlanda M."/>
            <person name="Hayes R."/>
            <person name="Keri Z."/>
            <person name="LaButti K."/>
            <person name="Lipzen A."/>
            <person name="Lombard V."/>
            <person name="Magnuson J."/>
            <person name="Maillard F."/>
            <person name="Morin E."/>
            <person name="Murat C."/>
            <person name="Nolan M."/>
            <person name="Ohm R."/>
            <person name="Pangilinan J."/>
            <person name="Pereira M."/>
            <person name="Perotto S."/>
            <person name="Peter M."/>
            <person name="Riley R."/>
            <person name="Sitrit Y."/>
            <person name="Stielow B."/>
            <person name="Szollosi G."/>
            <person name="Zifcakova L."/>
            <person name="Stursova M."/>
            <person name="Spatafora J.W."/>
            <person name="Tedersoo L."/>
            <person name="Vaario L.-M."/>
            <person name="Yamada A."/>
            <person name="Yan M."/>
            <person name="Wang P."/>
            <person name="Xu J."/>
            <person name="Bruns T."/>
            <person name="Baldrian P."/>
            <person name="Vilgalys R."/>
            <person name="Henrissat B."/>
            <person name="Grigoriev I.V."/>
            <person name="Hibbett D."/>
            <person name="Nagy L.G."/>
            <person name="Martin F.M."/>
        </authorList>
    </citation>
    <scope>NUCLEOTIDE SEQUENCE</scope>
    <source>
        <strain evidence="18">Prilba</strain>
    </source>
</reference>
<comment type="catalytic activity">
    <reaction evidence="1">
        <text>4 hydroquinone + O2 = 4 benzosemiquinone + 2 H2O</text>
        <dbReference type="Rhea" id="RHEA:11276"/>
        <dbReference type="ChEBI" id="CHEBI:15377"/>
        <dbReference type="ChEBI" id="CHEBI:15379"/>
        <dbReference type="ChEBI" id="CHEBI:17594"/>
        <dbReference type="ChEBI" id="CHEBI:17977"/>
        <dbReference type="EC" id="1.10.3.2"/>
    </reaction>
</comment>
<reference evidence="18" key="2">
    <citation type="journal article" date="2020" name="Nat. Commun.">
        <title>Large-scale genome sequencing of mycorrhizal fungi provides insights into the early evolution of symbiotic traits.</title>
        <authorList>
            <person name="Miyauchi S."/>
            <person name="Kiss E."/>
            <person name="Kuo A."/>
            <person name="Drula E."/>
            <person name="Kohler A."/>
            <person name="Sanchez-Garcia M."/>
            <person name="Morin E."/>
            <person name="Andreopoulos B."/>
            <person name="Barry K.W."/>
            <person name="Bonito G."/>
            <person name="Buee M."/>
            <person name="Carver A."/>
            <person name="Chen C."/>
            <person name="Cichocki N."/>
            <person name="Clum A."/>
            <person name="Culley D."/>
            <person name="Crous P.W."/>
            <person name="Fauchery L."/>
            <person name="Girlanda M."/>
            <person name="Hayes R.D."/>
            <person name="Keri Z."/>
            <person name="LaButti K."/>
            <person name="Lipzen A."/>
            <person name="Lombard V."/>
            <person name="Magnuson J."/>
            <person name="Maillard F."/>
            <person name="Murat C."/>
            <person name="Nolan M."/>
            <person name="Ohm R.A."/>
            <person name="Pangilinan J."/>
            <person name="Pereira M.F."/>
            <person name="Perotto S."/>
            <person name="Peter M."/>
            <person name="Pfister S."/>
            <person name="Riley R."/>
            <person name="Sitrit Y."/>
            <person name="Stielow J.B."/>
            <person name="Szollosi G."/>
            <person name="Zifcakova L."/>
            <person name="Stursova M."/>
            <person name="Spatafora J.W."/>
            <person name="Tedersoo L."/>
            <person name="Vaario L.M."/>
            <person name="Yamada A."/>
            <person name="Yan M."/>
            <person name="Wang P."/>
            <person name="Xu J."/>
            <person name="Bruns T."/>
            <person name="Baldrian P."/>
            <person name="Vilgalys R."/>
            <person name="Dunand C."/>
            <person name="Henrissat B."/>
            <person name="Grigoriev I.V."/>
            <person name="Hibbett D."/>
            <person name="Nagy L.G."/>
            <person name="Martin F.M."/>
        </authorList>
    </citation>
    <scope>NUCLEOTIDE SEQUENCE</scope>
    <source>
        <strain evidence="18">Prilba</strain>
    </source>
</reference>
<evidence type="ECO:0000256" key="14">
    <source>
        <dbReference type="SAM" id="SignalP"/>
    </source>
</evidence>
<comment type="similarity">
    <text evidence="4">Belongs to the multicopper oxidase family.</text>
</comment>
<evidence type="ECO:0000256" key="11">
    <source>
        <dbReference type="ARBA" id="ARBA00023157"/>
    </source>
</evidence>
<organism evidence="18 19">
    <name type="scientific">Russula ochroleuca</name>
    <dbReference type="NCBI Taxonomy" id="152965"/>
    <lineage>
        <taxon>Eukaryota</taxon>
        <taxon>Fungi</taxon>
        <taxon>Dikarya</taxon>
        <taxon>Basidiomycota</taxon>
        <taxon>Agaricomycotina</taxon>
        <taxon>Agaricomycetes</taxon>
        <taxon>Russulales</taxon>
        <taxon>Russulaceae</taxon>
        <taxon>Russula</taxon>
    </lineage>
</organism>
<keyword evidence="13" id="KW-0439">Lignin degradation</keyword>
<evidence type="ECO:0000256" key="10">
    <source>
        <dbReference type="ARBA" id="ARBA00023008"/>
    </source>
</evidence>
<keyword evidence="19" id="KW-1185">Reference proteome</keyword>
<keyword evidence="14" id="KW-0732">Signal</keyword>
<dbReference type="FunFam" id="2.60.40.420:FF:000045">
    <property type="entry name" value="Laccase 2"/>
    <property type="match status" value="1"/>
</dbReference>
<evidence type="ECO:0000256" key="8">
    <source>
        <dbReference type="ARBA" id="ARBA00022737"/>
    </source>
</evidence>
<dbReference type="Pfam" id="PF07732">
    <property type="entry name" value="Cu-oxidase_3"/>
    <property type="match status" value="1"/>
</dbReference>
<proteinExistence type="inferred from homology"/>
<dbReference type="Pfam" id="PF07731">
    <property type="entry name" value="Cu-oxidase_2"/>
    <property type="match status" value="1"/>
</dbReference>
<dbReference type="InterPro" id="IPR045087">
    <property type="entry name" value="Cu-oxidase_fam"/>
</dbReference>
<feature type="chain" id="PRO_5040479690" description="laccase" evidence="14">
    <location>
        <begin position="21"/>
        <end position="524"/>
    </location>
</feature>
<dbReference type="Gene3D" id="2.60.40.420">
    <property type="entry name" value="Cupredoxins - blue copper proteins"/>
    <property type="match status" value="3"/>
</dbReference>
<dbReference type="GO" id="GO:0052716">
    <property type="term" value="F:hydroquinone:oxygen oxidoreductase activity"/>
    <property type="evidence" value="ECO:0007669"/>
    <property type="project" value="UniProtKB-EC"/>
</dbReference>
<evidence type="ECO:0000313" key="18">
    <source>
        <dbReference type="EMBL" id="KAF8474377.1"/>
    </source>
</evidence>
<evidence type="ECO:0000259" key="15">
    <source>
        <dbReference type="Pfam" id="PF00394"/>
    </source>
</evidence>
<dbReference type="OrthoDB" id="2121828at2759"/>
<comment type="cofactor">
    <cofactor evidence="2">
        <name>Cu cation</name>
        <dbReference type="ChEBI" id="CHEBI:23378"/>
    </cofactor>
</comment>
<evidence type="ECO:0000256" key="3">
    <source>
        <dbReference type="ARBA" id="ARBA00004613"/>
    </source>
</evidence>
<comment type="caution">
    <text evidence="18">The sequence shown here is derived from an EMBL/GenBank/DDBJ whole genome shotgun (WGS) entry which is preliminary data.</text>
</comment>
<evidence type="ECO:0000256" key="1">
    <source>
        <dbReference type="ARBA" id="ARBA00000349"/>
    </source>
</evidence>
<feature type="signal peptide" evidence="14">
    <location>
        <begin position="1"/>
        <end position="20"/>
    </location>
</feature>
<gene>
    <name evidence="18" type="ORF">DFH94DRAFT_636063</name>
</gene>
<keyword evidence="11" id="KW-1015">Disulfide bond</keyword>
<evidence type="ECO:0000313" key="19">
    <source>
        <dbReference type="Proteomes" id="UP000759537"/>
    </source>
</evidence>
<dbReference type="EMBL" id="WHVB01000017">
    <property type="protein sequence ID" value="KAF8474377.1"/>
    <property type="molecule type" value="Genomic_DNA"/>
</dbReference>
<dbReference type="Proteomes" id="UP000759537">
    <property type="component" value="Unassembled WGS sequence"/>
</dbReference>
<evidence type="ECO:0000256" key="13">
    <source>
        <dbReference type="ARBA" id="ARBA00023185"/>
    </source>
</evidence>
<evidence type="ECO:0000256" key="6">
    <source>
        <dbReference type="ARBA" id="ARBA00022525"/>
    </source>
</evidence>
<dbReference type="GO" id="GO:0005507">
    <property type="term" value="F:copper ion binding"/>
    <property type="evidence" value="ECO:0007669"/>
    <property type="project" value="InterPro"/>
</dbReference>
<evidence type="ECO:0000256" key="2">
    <source>
        <dbReference type="ARBA" id="ARBA00001935"/>
    </source>
</evidence>
<keyword evidence="7" id="KW-0479">Metal-binding</keyword>
<keyword evidence="12" id="KW-0325">Glycoprotein</keyword>
<feature type="domain" description="Plastocyanin-like" evidence="17">
    <location>
        <begin position="33"/>
        <end position="150"/>
    </location>
</feature>
<dbReference type="InterPro" id="IPR011707">
    <property type="entry name" value="Cu-oxidase-like_N"/>
</dbReference>
<keyword evidence="9" id="KW-0560">Oxidoreductase</keyword>
<dbReference type="InterPro" id="IPR008972">
    <property type="entry name" value="Cupredoxin"/>
</dbReference>
<dbReference type="InterPro" id="IPR001117">
    <property type="entry name" value="Cu-oxidase_2nd"/>
</dbReference>
<protein>
    <recommendedName>
        <fullName evidence="5">laccase</fullName>
        <ecNumber evidence="5">1.10.3.2</ecNumber>
    </recommendedName>
</protein>
<dbReference type="SUPFAM" id="SSF49503">
    <property type="entry name" value="Cupredoxins"/>
    <property type="match status" value="3"/>
</dbReference>
<accession>A0A9P5K0D2</accession>
<comment type="subcellular location">
    <subcellularLocation>
        <location evidence="3">Secreted</location>
    </subcellularLocation>
</comment>
<keyword evidence="6" id="KW-0964">Secreted</keyword>
<evidence type="ECO:0000256" key="7">
    <source>
        <dbReference type="ARBA" id="ARBA00022723"/>
    </source>
</evidence>
<dbReference type="PANTHER" id="PTHR11709:SF511">
    <property type="entry name" value="LACCASE"/>
    <property type="match status" value="1"/>
</dbReference>
<dbReference type="InterPro" id="IPR011706">
    <property type="entry name" value="Cu-oxidase_C"/>
</dbReference>
<dbReference type="Pfam" id="PF00394">
    <property type="entry name" value="Cu-oxidase"/>
    <property type="match status" value="1"/>
</dbReference>
<feature type="domain" description="Plastocyanin-like" evidence="16">
    <location>
        <begin position="373"/>
        <end position="494"/>
    </location>
</feature>
<evidence type="ECO:0000256" key="9">
    <source>
        <dbReference type="ARBA" id="ARBA00023002"/>
    </source>
</evidence>
<evidence type="ECO:0000256" key="4">
    <source>
        <dbReference type="ARBA" id="ARBA00010609"/>
    </source>
</evidence>
<evidence type="ECO:0000259" key="16">
    <source>
        <dbReference type="Pfam" id="PF07731"/>
    </source>
</evidence>
<sequence>MLQFRSPAWFLVAIAGSVSAAIGPSATLPIVNEQVAPDGFSRPAALAGSTFPGPIISGTKGAEFSINVVDNLNDSSMDLGTSVHWHGITQQHTNYADGPAFITQCPLVPNESFLYQFNALNQTGTYWYHSHFKNQYCDGLRGPLIIYDPDDPQKYLYDYDNDDTVITLADWYHYLSTNSPPVPAFNSTLINGKGRYPGGPDVPLAIVSVQQGKRYRFRLVSISCDPGFRFSIDGHQMTVIEADGTSLQPLVVDSLEIFAGQRYSVVVTANQPVANYWIRALPEPTSGLYNFSDFNNVAVLHYEGAENGDPSVDPSVNVPQSKLPLVETNLHPLVPTPVPGKPVPGGADININLDVAINNAHTAFLVNNASFEAPTVPVLLQILSGAKNASDLVPAGSIYELAPNKSVELTIPGGAIGGPHPVHLHGHSFSVVRSAGNSSYNFDNPVIRDVVSIGNTGDNVTIRFFTDNPGPWFFHCHIDWHLNAGFAVVFAEDVPDVASQDPTTDAWKNLCPTFNAYYNETRHT</sequence>
<evidence type="ECO:0000256" key="12">
    <source>
        <dbReference type="ARBA" id="ARBA00023180"/>
    </source>
</evidence>
<dbReference type="GO" id="GO:0046274">
    <property type="term" value="P:lignin catabolic process"/>
    <property type="evidence" value="ECO:0007669"/>
    <property type="project" value="UniProtKB-KW"/>
</dbReference>
<dbReference type="EC" id="1.10.3.2" evidence="5"/>
<dbReference type="PANTHER" id="PTHR11709">
    <property type="entry name" value="MULTI-COPPER OXIDASE"/>
    <property type="match status" value="1"/>
</dbReference>
<dbReference type="FunFam" id="2.60.40.420:FF:000112">
    <property type="entry name" value="Laccase B"/>
    <property type="match status" value="1"/>
</dbReference>